<evidence type="ECO:0000313" key="6">
    <source>
        <dbReference type="EMBL" id="EDW78298.1"/>
    </source>
</evidence>
<evidence type="ECO:0000256" key="5">
    <source>
        <dbReference type="SAM" id="MobiDB-lite"/>
    </source>
</evidence>
<dbReference type="Pfam" id="PF04032">
    <property type="entry name" value="Rpr2"/>
    <property type="match status" value="1"/>
</dbReference>
<dbReference type="EMBL" id="CH963925">
    <property type="protein sequence ID" value="EDW78298.1"/>
    <property type="molecule type" value="Genomic_DNA"/>
</dbReference>
<dbReference type="Gene3D" id="6.20.50.20">
    <property type="match status" value="1"/>
</dbReference>
<dbReference type="OMA" id="CSRMNFL"/>
<dbReference type="PANTHER" id="PTHR14742:SF0">
    <property type="entry name" value="RIBONUCLEASE P PROTEIN SUBUNIT P21"/>
    <property type="match status" value="1"/>
</dbReference>
<dbReference type="eggNOG" id="KOG4394">
    <property type="taxonomic scope" value="Eukaryota"/>
</dbReference>
<dbReference type="InParanoid" id="B4N1Q9"/>
<dbReference type="HOGENOM" id="CLU_1556871_0_0_1"/>
<name>B4N1Q9_DROWI</name>
<dbReference type="Proteomes" id="UP000007798">
    <property type="component" value="Unassembled WGS sequence"/>
</dbReference>
<reference evidence="6 7" key="1">
    <citation type="journal article" date="2007" name="Nature">
        <title>Evolution of genes and genomes on the Drosophila phylogeny.</title>
        <authorList>
            <consortium name="Drosophila 12 Genomes Consortium"/>
            <person name="Clark A.G."/>
            <person name="Eisen M.B."/>
            <person name="Smith D.R."/>
            <person name="Bergman C.M."/>
            <person name="Oliver B."/>
            <person name="Markow T.A."/>
            <person name="Kaufman T.C."/>
            <person name="Kellis M."/>
            <person name="Gelbart W."/>
            <person name="Iyer V.N."/>
            <person name="Pollard D.A."/>
            <person name="Sackton T.B."/>
            <person name="Larracuente A.M."/>
            <person name="Singh N.D."/>
            <person name="Abad J.P."/>
            <person name="Abt D.N."/>
            <person name="Adryan B."/>
            <person name="Aguade M."/>
            <person name="Akashi H."/>
            <person name="Anderson W.W."/>
            <person name="Aquadro C.F."/>
            <person name="Ardell D.H."/>
            <person name="Arguello R."/>
            <person name="Artieri C.G."/>
            <person name="Barbash D.A."/>
            <person name="Barker D."/>
            <person name="Barsanti P."/>
            <person name="Batterham P."/>
            <person name="Batzoglou S."/>
            <person name="Begun D."/>
            <person name="Bhutkar A."/>
            <person name="Blanco E."/>
            <person name="Bosak S.A."/>
            <person name="Bradley R.K."/>
            <person name="Brand A.D."/>
            <person name="Brent M.R."/>
            <person name="Brooks A.N."/>
            <person name="Brown R.H."/>
            <person name="Butlin R.K."/>
            <person name="Caggese C."/>
            <person name="Calvi B.R."/>
            <person name="Bernardo de Carvalho A."/>
            <person name="Caspi A."/>
            <person name="Castrezana S."/>
            <person name="Celniker S.E."/>
            <person name="Chang J.L."/>
            <person name="Chapple C."/>
            <person name="Chatterji S."/>
            <person name="Chinwalla A."/>
            <person name="Civetta A."/>
            <person name="Clifton S.W."/>
            <person name="Comeron J.M."/>
            <person name="Costello J.C."/>
            <person name="Coyne J.A."/>
            <person name="Daub J."/>
            <person name="David R.G."/>
            <person name="Delcher A.L."/>
            <person name="Delehaunty K."/>
            <person name="Do C.B."/>
            <person name="Ebling H."/>
            <person name="Edwards K."/>
            <person name="Eickbush T."/>
            <person name="Evans J.D."/>
            <person name="Filipski A."/>
            <person name="Findeiss S."/>
            <person name="Freyhult E."/>
            <person name="Fulton L."/>
            <person name="Fulton R."/>
            <person name="Garcia A.C."/>
            <person name="Gardiner A."/>
            <person name="Garfield D.A."/>
            <person name="Garvin B.E."/>
            <person name="Gibson G."/>
            <person name="Gilbert D."/>
            <person name="Gnerre S."/>
            <person name="Godfrey J."/>
            <person name="Good R."/>
            <person name="Gotea V."/>
            <person name="Gravely B."/>
            <person name="Greenberg A.J."/>
            <person name="Griffiths-Jones S."/>
            <person name="Gross S."/>
            <person name="Guigo R."/>
            <person name="Gustafson E.A."/>
            <person name="Haerty W."/>
            <person name="Hahn M.W."/>
            <person name="Halligan D.L."/>
            <person name="Halpern A.L."/>
            <person name="Halter G.M."/>
            <person name="Han M.V."/>
            <person name="Heger A."/>
            <person name="Hillier L."/>
            <person name="Hinrichs A.S."/>
            <person name="Holmes I."/>
            <person name="Hoskins R.A."/>
            <person name="Hubisz M.J."/>
            <person name="Hultmark D."/>
            <person name="Huntley M.A."/>
            <person name="Jaffe D.B."/>
            <person name="Jagadeeshan S."/>
            <person name="Jeck W.R."/>
            <person name="Johnson J."/>
            <person name="Jones C.D."/>
            <person name="Jordan W.C."/>
            <person name="Karpen G.H."/>
            <person name="Kataoka E."/>
            <person name="Keightley P.D."/>
            <person name="Kheradpour P."/>
            <person name="Kirkness E.F."/>
            <person name="Koerich L.B."/>
            <person name="Kristiansen K."/>
            <person name="Kudrna D."/>
            <person name="Kulathinal R.J."/>
            <person name="Kumar S."/>
            <person name="Kwok R."/>
            <person name="Lander E."/>
            <person name="Langley C.H."/>
            <person name="Lapoint R."/>
            <person name="Lazzaro B.P."/>
            <person name="Lee S.J."/>
            <person name="Levesque L."/>
            <person name="Li R."/>
            <person name="Lin C.F."/>
            <person name="Lin M.F."/>
            <person name="Lindblad-Toh K."/>
            <person name="Llopart A."/>
            <person name="Long M."/>
            <person name="Low L."/>
            <person name="Lozovsky E."/>
            <person name="Lu J."/>
            <person name="Luo M."/>
            <person name="Machado C.A."/>
            <person name="Makalowski W."/>
            <person name="Marzo M."/>
            <person name="Matsuda M."/>
            <person name="Matzkin L."/>
            <person name="McAllister B."/>
            <person name="McBride C.S."/>
            <person name="McKernan B."/>
            <person name="McKernan K."/>
            <person name="Mendez-Lago M."/>
            <person name="Minx P."/>
            <person name="Mollenhauer M.U."/>
            <person name="Montooth K."/>
            <person name="Mount S.M."/>
            <person name="Mu X."/>
            <person name="Myers E."/>
            <person name="Negre B."/>
            <person name="Newfeld S."/>
            <person name="Nielsen R."/>
            <person name="Noor M.A."/>
            <person name="O'Grady P."/>
            <person name="Pachter L."/>
            <person name="Papaceit M."/>
            <person name="Parisi M.J."/>
            <person name="Parisi M."/>
            <person name="Parts L."/>
            <person name="Pedersen J.S."/>
            <person name="Pesole G."/>
            <person name="Phillippy A.M."/>
            <person name="Ponting C.P."/>
            <person name="Pop M."/>
            <person name="Porcelli D."/>
            <person name="Powell J.R."/>
            <person name="Prohaska S."/>
            <person name="Pruitt K."/>
            <person name="Puig M."/>
            <person name="Quesneville H."/>
            <person name="Ram K.R."/>
            <person name="Rand D."/>
            <person name="Rasmussen M.D."/>
            <person name="Reed L.K."/>
            <person name="Reenan R."/>
            <person name="Reily A."/>
            <person name="Remington K.A."/>
            <person name="Rieger T.T."/>
            <person name="Ritchie M.G."/>
            <person name="Robin C."/>
            <person name="Rogers Y.H."/>
            <person name="Rohde C."/>
            <person name="Rozas J."/>
            <person name="Rubenfield M.J."/>
            <person name="Ruiz A."/>
            <person name="Russo S."/>
            <person name="Salzberg S.L."/>
            <person name="Sanchez-Gracia A."/>
            <person name="Saranga D.J."/>
            <person name="Sato H."/>
            <person name="Schaeffer S.W."/>
            <person name="Schatz M.C."/>
            <person name="Schlenke T."/>
            <person name="Schwartz R."/>
            <person name="Segarra C."/>
            <person name="Singh R.S."/>
            <person name="Sirot L."/>
            <person name="Sirota M."/>
            <person name="Sisneros N.B."/>
            <person name="Smith C.D."/>
            <person name="Smith T.F."/>
            <person name="Spieth J."/>
            <person name="Stage D.E."/>
            <person name="Stark A."/>
            <person name="Stephan W."/>
            <person name="Strausberg R.L."/>
            <person name="Strempel S."/>
            <person name="Sturgill D."/>
            <person name="Sutton G."/>
            <person name="Sutton G.G."/>
            <person name="Tao W."/>
            <person name="Teichmann S."/>
            <person name="Tobari Y.N."/>
            <person name="Tomimura Y."/>
            <person name="Tsolas J.M."/>
            <person name="Valente V.L."/>
            <person name="Venter E."/>
            <person name="Venter J.C."/>
            <person name="Vicario S."/>
            <person name="Vieira F.G."/>
            <person name="Vilella A.J."/>
            <person name="Villasante A."/>
            <person name="Walenz B."/>
            <person name="Wang J."/>
            <person name="Wasserman M."/>
            <person name="Watts T."/>
            <person name="Wilson D."/>
            <person name="Wilson R.K."/>
            <person name="Wing R.A."/>
            <person name="Wolfner M.F."/>
            <person name="Wong A."/>
            <person name="Wong G.K."/>
            <person name="Wu C.I."/>
            <person name="Wu G."/>
            <person name="Yamamoto D."/>
            <person name="Yang H.P."/>
            <person name="Yang S.P."/>
            <person name="Yorke J.A."/>
            <person name="Yoshida K."/>
            <person name="Zdobnov E."/>
            <person name="Zhang P."/>
            <person name="Zhang Y."/>
            <person name="Zimin A.V."/>
            <person name="Baldwin J."/>
            <person name="Abdouelleil A."/>
            <person name="Abdulkadir J."/>
            <person name="Abebe A."/>
            <person name="Abera B."/>
            <person name="Abreu J."/>
            <person name="Acer S.C."/>
            <person name="Aftuck L."/>
            <person name="Alexander A."/>
            <person name="An P."/>
            <person name="Anderson E."/>
            <person name="Anderson S."/>
            <person name="Arachi H."/>
            <person name="Azer M."/>
            <person name="Bachantsang P."/>
            <person name="Barry A."/>
            <person name="Bayul T."/>
            <person name="Berlin A."/>
            <person name="Bessette D."/>
            <person name="Bloom T."/>
            <person name="Blye J."/>
            <person name="Boguslavskiy L."/>
            <person name="Bonnet C."/>
            <person name="Boukhgalter B."/>
            <person name="Bourzgui I."/>
            <person name="Brown A."/>
            <person name="Cahill P."/>
            <person name="Channer S."/>
            <person name="Cheshatsang Y."/>
            <person name="Chuda L."/>
            <person name="Citroen M."/>
            <person name="Collymore A."/>
            <person name="Cooke P."/>
            <person name="Costello M."/>
            <person name="D'Aco K."/>
            <person name="Daza R."/>
            <person name="De Haan G."/>
            <person name="DeGray S."/>
            <person name="DeMaso C."/>
            <person name="Dhargay N."/>
            <person name="Dooley K."/>
            <person name="Dooley E."/>
            <person name="Doricent M."/>
            <person name="Dorje P."/>
            <person name="Dorjee K."/>
            <person name="Dupes A."/>
            <person name="Elong R."/>
            <person name="Falk J."/>
            <person name="Farina A."/>
            <person name="Faro S."/>
            <person name="Ferguson D."/>
            <person name="Fisher S."/>
            <person name="Foley C.D."/>
            <person name="Franke A."/>
            <person name="Friedrich D."/>
            <person name="Gadbois L."/>
            <person name="Gearin G."/>
            <person name="Gearin C.R."/>
            <person name="Giannoukos G."/>
            <person name="Goode T."/>
            <person name="Graham J."/>
            <person name="Grandbois E."/>
            <person name="Grewal S."/>
            <person name="Gyaltsen K."/>
            <person name="Hafez N."/>
            <person name="Hagos B."/>
            <person name="Hall J."/>
            <person name="Henson C."/>
            <person name="Hollinger A."/>
            <person name="Honan T."/>
            <person name="Huard M.D."/>
            <person name="Hughes L."/>
            <person name="Hurhula B."/>
            <person name="Husby M.E."/>
            <person name="Kamat A."/>
            <person name="Kanga B."/>
            <person name="Kashin S."/>
            <person name="Khazanovich D."/>
            <person name="Kisner P."/>
            <person name="Lance K."/>
            <person name="Lara M."/>
            <person name="Lee W."/>
            <person name="Lennon N."/>
            <person name="Letendre F."/>
            <person name="LeVine R."/>
            <person name="Lipovsky A."/>
            <person name="Liu X."/>
            <person name="Liu J."/>
            <person name="Liu S."/>
            <person name="Lokyitsang T."/>
            <person name="Lokyitsang Y."/>
            <person name="Lubonja R."/>
            <person name="Lui A."/>
            <person name="MacDonald P."/>
            <person name="Magnisalis V."/>
            <person name="Maru K."/>
            <person name="Matthews C."/>
            <person name="McCusker W."/>
            <person name="McDonough S."/>
            <person name="Mehta T."/>
            <person name="Meldrim J."/>
            <person name="Meneus L."/>
            <person name="Mihai O."/>
            <person name="Mihalev A."/>
            <person name="Mihova T."/>
            <person name="Mittelman R."/>
            <person name="Mlenga V."/>
            <person name="Montmayeur A."/>
            <person name="Mulrain L."/>
            <person name="Navidi A."/>
            <person name="Naylor J."/>
            <person name="Negash T."/>
            <person name="Nguyen T."/>
            <person name="Nguyen N."/>
            <person name="Nicol R."/>
            <person name="Norbu C."/>
            <person name="Norbu N."/>
            <person name="Novod N."/>
            <person name="O'Neill B."/>
            <person name="Osman S."/>
            <person name="Markiewicz E."/>
            <person name="Oyono O.L."/>
            <person name="Patti C."/>
            <person name="Phunkhang P."/>
            <person name="Pierre F."/>
            <person name="Priest M."/>
            <person name="Raghuraman S."/>
            <person name="Rege F."/>
            <person name="Reyes R."/>
            <person name="Rise C."/>
            <person name="Rogov P."/>
            <person name="Ross K."/>
            <person name="Ryan E."/>
            <person name="Settipalli S."/>
            <person name="Shea T."/>
            <person name="Sherpa N."/>
            <person name="Shi L."/>
            <person name="Shih D."/>
            <person name="Sparrow T."/>
            <person name="Spaulding J."/>
            <person name="Stalker J."/>
            <person name="Stange-Thomann N."/>
            <person name="Stavropoulos S."/>
            <person name="Stone C."/>
            <person name="Strader C."/>
            <person name="Tesfaye S."/>
            <person name="Thomson T."/>
            <person name="Thoulutsang Y."/>
            <person name="Thoulutsang D."/>
            <person name="Topham K."/>
            <person name="Topping I."/>
            <person name="Tsamla T."/>
            <person name="Vassiliev H."/>
            <person name="Vo A."/>
            <person name="Wangchuk T."/>
            <person name="Wangdi T."/>
            <person name="Weiand M."/>
            <person name="Wilkinson J."/>
            <person name="Wilson A."/>
            <person name="Yadav S."/>
            <person name="Young G."/>
            <person name="Yu Q."/>
            <person name="Zembek L."/>
            <person name="Zhong D."/>
            <person name="Zimmer A."/>
            <person name="Zwirko Z."/>
            <person name="Jaffe D.B."/>
            <person name="Alvarez P."/>
            <person name="Brockman W."/>
            <person name="Butler J."/>
            <person name="Chin C."/>
            <person name="Gnerre S."/>
            <person name="Grabherr M."/>
            <person name="Kleber M."/>
            <person name="Mauceli E."/>
            <person name="MacCallum I."/>
        </authorList>
    </citation>
    <scope>NUCLEOTIDE SEQUENCE [LARGE SCALE GENOMIC DNA]</scope>
    <source>
        <strain evidence="7">Tucson 14030-0811.24</strain>
    </source>
</reference>
<feature type="compositionally biased region" description="Basic and acidic residues" evidence="5">
    <location>
        <begin position="83"/>
        <end position="94"/>
    </location>
</feature>
<keyword evidence="3" id="KW-0862">Zinc</keyword>
<dbReference type="STRING" id="7260.B4N1Q9"/>
<evidence type="ECO:0000256" key="3">
    <source>
        <dbReference type="ARBA" id="ARBA00022833"/>
    </source>
</evidence>
<evidence type="ECO:0000313" key="7">
    <source>
        <dbReference type="Proteomes" id="UP000007798"/>
    </source>
</evidence>
<organism evidence="6 7">
    <name type="scientific">Drosophila willistoni</name>
    <name type="common">Fruit fly</name>
    <dbReference type="NCBI Taxonomy" id="7260"/>
    <lineage>
        <taxon>Eukaryota</taxon>
        <taxon>Metazoa</taxon>
        <taxon>Ecdysozoa</taxon>
        <taxon>Arthropoda</taxon>
        <taxon>Hexapoda</taxon>
        <taxon>Insecta</taxon>
        <taxon>Pterygota</taxon>
        <taxon>Neoptera</taxon>
        <taxon>Endopterygota</taxon>
        <taxon>Diptera</taxon>
        <taxon>Brachycera</taxon>
        <taxon>Muscomorpha</taxon>
        <taxon>Ephydroidea</taxon>
        <taxon>Drosophilidae</taxon>
        <taxon>Drosophila</taxon>
        <taxon>Sophophora</taxon>
    </lineage>
</organism>
<dbReference type="PANTHER" id="PTHR14742">
    <property type="entry name" value="RIBONUCLEASE P SUBUNIT P21"/>
    <property type="match status" value="1"/>
</dbReference>
<proteinExistence type="inferred from homology"/>
<dbReference type="GO" id="GO:0005655">
    <property type="term" value="C:nucleolar ribonuclease P complex"/>
    <property type="evidence" value="ECO:0007669"/>
    <property type="project" value="TreeGrafter"/>
</dbReference>
<evidence type="ECO:0000256" key="2">
    <source>
        <dbReference type="ARBA" id="ARBA00022723"/>
    </source>
</evidence>
<sequence length="187" mass="21913">MTKNKRKGLITQNSVCSRMNYLYQASQLMAESHHNILAAYYGKLCRNVGTKAQIHIAPAVKRTLCRRCSLPLIPGVNSTLQMEEQRREPKRKVEESEESTLKAKSKKRRRYRPRRRKGSKPPIDTDHQKIVTDDTYGSLQLQCHLCQSQRRFVMDTRQPKECWIEHEDAIDHVVTLDKEKQPQQEQK</sequence>
<dbReference type="GO" id="GO:0008033">
    <property type="term" value="P:tRNA processing"/>
    <property type="evidence" value="ECO:0007669"/>
    <property type="project" value="UniProtKB-KW"/>
</dbReference>
<dbReference type="PhylomeDB" id="B4N1Q9"/>
<evidence type="ECO:0000256" key="4">
    <source>
        <dbReference type="ARBA" id="ARBA00038402"/>
    </source>
</evidence>
<evidence type="ECO:0000256" key="1">
    <source>
        <dbReference type="ARBA" id="ARBA00022694"/>
    </source>
</evidence>
<dbReference type="AlphaFoldDB" id="B4N1Q9"/>
<keyword evidence="1" id="KW-0819">tRNA processing</keyword>
<feature type="compositionally biased region" description="Basic residues" evidence="5">
    <location>
        <begin position="103"/>
        <end position="119"/>
    </location>
</feature>
<dbReference type="InterPro" id="IPR007175">
    <property type="entry name" value="Rpr2/Snm1/Rpp21"/>
</dbReference>
<comment type="similarity">
    <text evidence="4">Belongs to the eukaryotic/archaeal RNase P protein component 4 family.</text>
</comment>
<keyword evidence="7" id="KW-1185">Reference proteome</keyword>
<dbReference type="FunCoup" id="B4N1Q9">
    <property type="interactions" value="7"/>
</dbReference>
<accession>B4N1Q9</accession>
<keyword evidence="2" id="KW-0479">Metal-binding</keyword>
<dbReference type="GO" id="GO:0046872">
    <property type="term" value="F:metal ion binding"/>
    <property type="evidence" value="ECO:0007669"/>
    <property type="project" value="UniProtKB-KW"/>
</dbReference>
<dbReference type="OrthoDB" id="128536at2759"/>
<gene>
    <name evidence="6" type="primary">Dwil\GK16354</name>
    <name evidence="6" type="ORF">Dwil_GK16354</name>
</gene>
<dbReference type="KEGG" id="dwi:6644778"/>
<protein>
    <submittedName>
        <fullName evidence="6">Uncharacterized protein</fullName>
    </submittedName>
</protein>
<feature type="region of interest" description="Disordered" evidence="5">
    <location>
        <begin position="80"/>
        <end position="129"/>
    </location>
</feature>